<dbReference type="AlphaFoldDB" id="A0AAU7AQK5"/>
<proteinExistence type="predicted"/>
<dbReference type="KEGG" id="parq:DSM112329_00710"/>
<dbReference type="EMBL" id="CP114014">
    <property type="protein sequence ID" value="XAY03887.1"/>
    <property type="molecule type" value="Genomic_DNA"/>
</dbReference>
<evidence type="ECO:0008006" key="2">
    <source>
        <dbReference type="Google" id="ProtNLM"/>
    </source>
</evidence>
<protein>
    <recommendedName>
        <fullName evidence="2">Tat pathway signal sequence domain protein</fullName>
    </recommendedName>
</protein>
<reference evidence="1" key="1">
    <citation type="submission" date="2022-12" db="EMBL/GenBank/DDBJ databases">
        <title>Paraconexibacter alkalitolerans sp. nov. and Baekduia alba sp. nov., isolated from soil and emended description of the genera Paraconexibacter (Chun et al., 2020) and Baekduia (An et al., 2020).</title>
        <authorList>
            <person name="Vieira S."/>
            <person name="Huber K.J."/>
            <person name="Geppert A."/>
            <person name="Wolf J."/>
            <person name="Neumann-Schaal M."/>
            <person name="Muesken M."/>
            <person name="Overmann J."/>
        </authorList>
    </citation>
    <scope>NUCLEOTIDE SEQUENCE</scope>
    <source>
        <strain evidence="1">AEG42_29</strain>
    </source>
</reference>
<dbReference type="RefSeq" id="WP_354700435.1">
    <property type="nucleotide sequence ID" value="NZ_CP114014.1"/>
</dbReference>
<sequence length="161" mass="17183">MCNPDRTGAVYLRVTFPIITPSKENFLMHSRRRPRARTLVTLACLAGVVPVAGVTSTTATAATYTASKAATCSLSTKDGTKKGGYFTSLKATGLSCSSAKSVMKAHDKCRLKKGRKATCTRVSGYKCTEKRGASIPTEYSSTVTCKKGSKKVVYSYSQDTA</sequence>
<name>A0AAU7AQK5_9ACTN</name>
<gene>
    <name evidence="1" type="ORF">DSM112329_00710</name>
</gene>
<accession>A0AAU7AQK5</accession>
<evidence type="ECO:0000313" key="1">
    <source>
        <dbReference type="EMBL" id="XAY03887.1"/>
    </source>
</evidence>
<organism evidence="1">
    <name type="scientific">Paraconexibacter sp. AEG42_29</name>
    <dbReference type="NCBI Taxonomy" id="2997339"/>
    <lineage>
        <taxon>Bacteria</taxon>
        <taxon>Bacillati</taxon>
        <taxon>Actinomycetota</taxon>
        <taxon>Thermoleophilia</taxon>
        <taxon>Solirubrobacterales</taxon>
        <taxon>Paraconexibacteraceae</taxon>
        <taxon>Paraconexibacter</taxon>
    </lineage>
</organism>